<dbReference type="InterPro" id="IPR051824">
    <property type="entry name" value="LRR_Rcpt-Like_S/T_Kinase"/>
</dbReference>
<proteinExistence type="predicted"/>
<dbReference type="SUPFAM" id="SSF56112">
    <property type="entry name" value="Protein kinase-like (PK-like)"/>
    <property type="match status" value="1"/>
</dbReference>
<organism evidence="2">
    <name type="scientific">Solanum lycopersicum</name>
    <name type="common">Tomato</name>
    <name type="synonym">Lycopersicon esculentum</name>
    <dbReference type="NCBI Taxonomy" id="4081"/>
    <lineage>
        <taxon>Eukaryota</taxon>
        <taxon>Viridiplantae</taxon>
        <taxon>Streptophyta</taxon>
        <taxon>Embryophyta</taxon>
        <taxon>Tracheophyta</taxon>
        <taxon>Spermatophyta</taxon>
        <taxon>Magnoliopsida</taxon>
        <taxon>eudicotyledons</taxon>
        <taxon>Gunneridae</taxon>
        <taxon>Pentapetalae</taxon>
        <taxon>asterids</taxon>
        <taxon>lamiids</taxon>
        <taxon>Solanales</taxon>
        <taxon>Solanaceae</taxon>
        <taxon>Solanoideae</taxon>
        <taxon>Solaneae</taxon>
        <taxon>Solanum</taxon>
        <taxon>Solanum subgen. Lycopersicon</taxon>
    </lineage>
</organism>
<dbReference type="PANTHER" id="PTHR48006">
    <property type="entry name" value="LEUCINE-RICH REPEAT-CONTAINING PROTEIN DDB_G0281931-RELATED"/>
    <property type="match status" value="1"/>
</dbReference>
<dbReference type="PANTHER" id="PTHR48006:SF44">
    <property type="entry name" value="PROTEIN KINASE DOMAIN-CONTAINING PROTEIN"/>
    <property type="match status" value="1"/>
</dbReference>
<dbReference type="Gene3D" id="1.10.510.10">
    <property type="entry name" value="Transferase(Phosphotransferase) domain 1"/>
    <property type="match status" value="1"/>
</dbReference>
<dbReference type="STRING" id="4081.A0A3Q7GQP3"/>
<protein>
    <recommendedName>
        <fullName evidence="4">Protein kinase domain-containing protein</fullName>
    </recommendedName>
</protein>
<reference evidence="2" key="2">
    <citation type="submission" date="2019-01" db="UniProtKB">
        <authorList>
            <consortium name="EnsemblPlants"/>
        </authorList>
    </citation>
    <scope>IDENTIFICATION</scope>
    <source>
        <strain evidence="2">cv. Heinz 1706</strain>
    </source>
</reference>
<name>A0A3Q7GQP3_SOLLC</name>
<dbReference type="Gramene" id="Solyc06g036467.1.1">
    <property type="protein sequence ID" value="Solyc06g036467.1.1"/>
    <property type="gene ID" value="Solyc06g036467.1"/>
</dbReference>
<reference evidence="2" key="1">
    <citation type="journal article" date="2012" name="Nature">
        <title>The tomato genome sequence provides insights into fleshy fruit evolution.</title>
        <authorList>
            <consortium name="Tomato Genome Consortium"/>
        </authorList>
    </citation>
    <scope>NUCLEOTIDE SEQUENCE [LARGE SCALE GENOMIC DNA]</scope>
    <source>
        <strain evidence="2">cv. Heinz 1706</strain>
    </source>
</reference>
<dbReference type="InterPro" id="IPR011009">
    <property type="entry name" value="Kinase-like_dom_sf"/>
</dbReference>
<accession>A0A3Q7GQP3</accession>
<dbReference type="InParanoid" id="A0A3Q7GQP3"/>
<evidence type="ECO:0008006" key="4">
    <source>
        <dbReference type="Google" id="ProtNLM"/>
    </source>
</evidence>
<dbReference type="Proteomes" id="UP000004994">
    <property type="component" value="Chromosome 6"/>
</dbReference>
<evidence type="ECO:0000313" key="3">
    <source>
        <dbReference type="Proteomes" id="UP000004994"/>
    </source>
</evidence>
<evidence type="ECO:0000256" key="1">
    <source>
        <dbReference type="ARBA" id="ARBA00004479"/>
    </source>
</evidence>
<dbReference type="AlphaFoldDB" id="A0A3Q7GQP3"/>
<evidence type="ECO:0000313" key="2">
    <source>
        <dbReference type="EnsemblPlants" id="Solyc06g036467.1.1"/>
    </source>
</evidence>
<comment type="subcellular location">
    <subcellularLocation>
        <location evidence="1">Membrane</location>
        <topology evidence="1">Single-pass type I membrane protein</topology>
    </subcellularLocation>
</comment>
<dbReference type="EnsemblPlants" id="Solyc06g036467.1.1">
    <property type="protein sequence ID" value="Solyc06g036467.1.1"/>
    <property type="gene ID" value="Solyc06g036467.1"/>
</dbReference>
<sequence>MAPKYAMCGYLTPKADIYSFGVVTLEIVSERNSDSCRPSDQTFYLLDLAYVLQEQGYLMIQNMEQIILNGISNDERRNFVKSNHLRAPSELFSYQQHKSRRV</sequence>
<keyword evidence="3" id="KW-1185">Reference proteome</keyword>
<dbReference type="GO" id="GO:0016020">
    <property type="term" value="C:membrane"/>
    <property type="evidence" value="ECO:0007669"/>
    <property type="project" value="UniProtKB-SubCell"/>
</dbReference>